<dbReference type="KEGG" id="serw:FY030_00680"/>
<dbReference type="RefSeq" id="WP_158059831.1">
    <property type="nucleotide sequence ID" value="NZ_CP044427.1"/>
</dbReference>
<evidence type="ECO:0008006" key="4">
    <source>
        <dbReference type="Google" id="ProtNLM"/>
    </source>
</evidence>
<evidence type="ECO:0000313" key="2">
    <source>
        <dbReference type="EMBL" id="QFG67433.1"/>
    </source>
</evidence>
<dbReference type="InterPro" id="IPR006311">
    <property type="entry name" value="TAT_signal"/>
</dbReference>
<dbReference type="PROSITE" id="PS51318">
    <property type="entry name" value="TAT"/>
    <property type="match status" value="1"/>
</dbReference>
<gene>
    <name evidence="2" type="ORF">FY030_00680</name>
</gene>
<keyword evidence="1" id="KW-0732">Signal</keyword>
<dbReference type="EMBL" id="CP044427">
    <property type="protein sequence ID" value="QFG67433.1"/>
    <property type="molecule type" value="Genomic_DNA"/>
</dbReference>
<proteinExistence type="predicted"/>
<sequence length="322" mass="35230">MTTQRRTRALRRGLAALAAAGVSLALLAPQAAALGDPPVKPGDGGGSWNNGKKVRIKTYQTGDGACSLIASPSSIGGVCVRANAFSGVTIEEILGDDPLPECWDEPLNEEELQAANLINSDDAAWYWHRCLRGIDPETFEIEPDGIHLAVGIWPFEHGDPDLVFLTENQQRFMDRFVNRGNVPVPVLMASPNPLPFVNDDIAFYNFGDDEMRVSLAAPGVEMRAKITEMLVYPEGREGPSITCPGPGTQADANDTPQTLPDACWYAYEQSSLNQPGDFFEAEIHVKWQVDARINGRWEQFHEFTKSGTAQIPVNEVQALVRP</sequence>
<evidence type="ECO:0000256" key="1">
    <source>
        <dbReference type="SAM" id="SignalP"/>
    </source>
</evidence>
<name>A0A5J6V3B2_9MICO</name>
<dbReference type="AlphaFoldDB" id="A0A5J6V3B2"/>
<evidence type="ECO:0000313" key="3">
    <source>
        <dbReference type="Proteomes" id="UP000326546"/>
    </source>
</evidence>
<protein>
    <recommendedName>
        <fullName evidence="4">Secreted protein</fullName>
    </recommendedName>
</protein>
<organism evidence="2 3">
    <name type="scientific">Ornithinimicrobium pratense</name>
    <dbReference type="NCBI Taxonomy" id="2593973"/>
    <lineage>
        <taxon>Bacteria</taxon>
        <taxon>Bacillati</taxon>
        <taxon>Actinomycetota</taxon>
        <taxon>Actinomycetes</taxon>
        <taxon>Micrococcales</taxon>
        <taxon>Ornithinimicrobiaceae</taxon>
        <taxon>Ornithinimicrobium</taxon>
    </lineage>
</organism>
<accession>A0A5J6V3B2</accession>
<feature type="signal peptide" evidence="1">
    <location>
        <begin position="1"/>
        <end position="33"/>
    </location>
</feature>
<dbReference type="OrthoDB" id="4859209at2"/>
<reference evidence="2 3" key="1">
    <citation type="submission" date="2019-09" db="EMBL/GenBank/DDBJ databases">
        <title>Serinicoccus pratensis sp. nov., isolated from meadow soil.</title>
        <authorList>
            <person name="Zhang W."/>
        </authorList>
    </citation>
    <scope>NUCLEOTIDE SEQUENCE [LARGE SCALE GENOMIC DNA]</scope>
    <source>
        <strain evidence="2 3">W204</strain>
    </source>
</reference>
<dbReference type="Proteomes" id="UP000326546">
    <property type="component" value="Chromosome"/>
</dbReference>
<feature type="chain" id="PRO_5038448722" description="Secreted protein" evidence="1">
    <location>
        <begin position="34"/>
        <end position="322"/>
    </location>
</feature>
<keyword evidence="3" id="KW-1185">Reference proteome</keyword>